<organism evidence="2 3">
    <name type="scientific">Solanum tuberosum</name>
    <name type="common">Potato</name>
    <dbReference type="NCBI Taxonomy" id="4113"/>
    <lineage>
        <taxon>Eukaryota</taxon>
        <taxon>Viridiplantae</taxon>
        <taxon>Streptophyta</taxon>
        <taxon>Embryophyta</taxon>
        <taxon>Tracheophyta</taxon>
        <taxon>Spermatophyta</taxon>
        <taxon>Magnoliopsida</taxon>
        <taxon>eudicotyledons</taxon>
        <taxon>Gunneridae</taxon>
        <taxon>Pentapetalae</taxon>
        <taxon>asterids</taxon>
        <taxon>lamiids</taxon>
        <taxon>Solanales</taxon>
        <taxon>Solanaceae</taxon>
        <taxon>Solanoideae</taxon>
        <taxon>Solaneae</taxon>
        <taxon>Solanum</taxon>
    </lineage>
</organism>
<protein>
    <recommendedName>
        <fullName evidence="1">Cytochrome oxidase subunit I profile domain-containing protein</fullName>
    </recommendedName>
</protein>
<reference evidence="2 3" key="1">
    <citation type="journal article" date="2021" name="bioRxiv">
        <title>Chromosome-scale and haplotype-resolved genome assembly of a tetraploid potato cultivar.</title>
        <authorList>
            <person name="Sun H."/>
            <person name="Jiao W.-B."/>
            <person name="Krause K."/>
            <person name="Campoy J.A."/>
            <person name="Goel M."/>
            <person name="Folz-Donahue K."/>
            <person name="Kukat C."/>
            <person name="Huettel B."/>
            <person name="Schneeberger K."/>
        </authorList>
    </citation>
    <scope>NUCLEOTIDE SEQUENCE [LARGE SCALE GENOMIC DNA]</scope>
    <source>
        <strain evidence="2">SolTubOtavaFocal</strain>
        <tissue evidence="2">Leaves</tissue>
    </source>
</reference>
<dbReference type="PROSITE" id="PS50855">
    <property type="entry name" value="COX1"/>
    <property type="match status" value="1"/>
</dbReference>
<evidence type="ECO:0000313" key="2">
    <source>
        <dbReference type="EMBL" id="KAH0739370.1"/>
    </source>
</evidence>
<evidence type="ECO:0000313" key="3">
    <source>
        <dbReference type="Proteomes" id="UP000826656"/>
    </source>
</evidence>
<proteinExistence type="predicted"/>
<name>A0ABQ7U140_SOLTU</name>
<dbReference type="InterPro" id="IPR000883">
    <property type="entry name" value="Cyt_C_Oxase_1"/>
</dbReference>
<sequence length="169" mass="18755">MVKQGIVSMLSKLTKKYIRMKVLDQNVRVRLPGITLRVPEKDPNPWPSKLPRQFEVVIGGSGSASRTCSTNGQKFAPHRGDTANSTVSNLIYRKLVVRSSDNIPTFIITSGTGRGNTTFSDPAGRGDPILYQHMFWFFGHPEVYIPILPGSGIISHMWVHLLVANLLPD</sequence>
<keyword evidence="3" id="KW-1185">Reference proteome</keyword>
<accession>A0ABQ7U140</accession>
<dbReference type="Gene3D" id="1.20.210.10">
    <property type="entry name" value="Cytochrome c oxidase-like, subunit I domain"/>
    <property type="match status" value="1"/>
</dbReference>
<comment type="caution">
    <text evidence="2">The sequence shown here is derived from an EMBL/GenBank/DDBJ whole genome shotgun (WGS) entry which is preliminary data.</text>
</comment>
<dbReference type="PANTHER" id="PTHR10422:SF18">
    <property type="entry name" value="CYTOCHROME C OXIDASE SUBUNIT 1"/>
    <property type="match status" value="1"/>
</dbReference>
<dbReference type="InterPro" id="IPR036927">
    <property type="entry name" value="Cyt_c_oxase-like_su1_sf"/>
</dbReference>
<feature type="domain" description="Cytochrome oxidase subunit I profile" evidence="1">
    <location>
        <begin position="116"/>
        <end position="157"/>
    </location>
</feature>
<gene>
    <name evidence="2" type="ORF">KY290_038075</name>
</gene>
<dbReference type="SUPFAM" id="SSF81442">
    <property type="entry name" value="Cytochrome c oxidase subunit I-like"/>
    <property type="match status" value="1"/>
</dbReference>
<dbReference type="InterPro" id="IPR023616">
    <property type="entry name" value="Cyt_c_oxase-like_su1_dom"/>
</dbReference>
<dbReference type="EMBL" id="JAIVGD010000028">
    <property type="protein sequence ID" value="KAH0739370.1"/>
    <property type="molecule type" value="Genomic_DNA"/>
</dbReference>
<dbReference type="PANTHER" id="PTHR10422">
    <property type="entry name" value="CYTOCHROME C OXIDASE SUBUNIT 1"/>
    <property type="match status" value="1"/>
</dbReference>
<evidence type="ECO:0000259" key="1">
    <source>
        <dbReference type="PROSITE" id="PS50855"/>
    </source>
</evidence>
<dbReference type="Pfam" id="PF00115">
    <property type="entry name" value="COX1"/>
    <property type="match status" value="1"/>
</dbReference>
<dbReference type="Proteomes" id="UP000826656">
    <property type="component" value="Unassembled WGS sequence"/>
</dbReference>